<proteinExistence type="predicted"/>
<protein>
    <submittedName>
        <fullName evidence="2">Uncharacterized protein</fullName>
    </submittedName>
</protein>
<evidence type="ECO:0000256" key="1">
    <source>
        <dbReference type="SAM" id="MobiDB-lite"/>
    </source>
</evidence>
<dbReference type="EMBL" id="HBUF01662344">
    <property type="protein sequence ID" value="CAG6788922.1"/>
    <property type="molecule type" value="Transcribed_RNA"/>
</dbReference>
<feature type="region of interest" description="Disordered" evidence="1">
    <location>
        <begin position="1"/>
        <end position="34"/>
    </location>
</feature>
<dbReference type="AlphaFoldDB" id="A0A8D9FG66"/>
<feature type="compositionally biased region" description="Basic and acidic residues" evidence="1">
    <location>
        <begin position="328"/>
        <end position="337"/>
    </location>
</feature>
<sequence length="431" mass="46164">MSLRDCCDAARPLGTESRTKPNQNNGREGILTPEPTVGLLDLEQLTDEAMGEGNLTRPEIKVGFDEQTPSFVKTDELTNLLKRSGEQSAYSECIAMKQFVGADGQVEFTNLSKSGEDLMKSDSSQTDLTNLMKSDCSTDGQSAYSHSIQQGKGRVSGGQLAFAEFLKQAEHDDALSGCPLLMKSGGTTPIPTLKMEDTSSIPNLKMEATSSISNLKMEEACPMLHHPKLSIDHDDEDDDDCPPAPTLELVLVDPMCLDCPSDDGGPPALDRLESRSPGARLESEDGGPPPLDQLESRSPGAGLESDDGGPPPLDLLECRSPGAGLESVESRQTDSETRTPVCETVEEELLTEGKQAGTSDLTGGSSFSLDGIQQSDTDCSKGGEKLTLFEFKPHIGISERLAIEANELRHCHVALDRVEIPGDVGGERMIL</sequence>
<feature type="region of interest" description="Disordered" evidence="1">
    <location>
        <begin position="261"/>
        <end position="340"/>
    </location>
</feature>
<reference evidence="2" key="1">
    <citation type="submission" date="2021-05" db="EMBL/GenBank/DDBJ databases">
        <authorList>
            <person name="Alioto T."/>
            <person name="Alioto T."/>
            <person name="Gomez Garrido J."/>
        </authorList>
    </citation>
    <scope>NUCLEOTIDE SEQUENCE</scope>
</reference>
<name>A0A8D9FG66_9HEMI</name>
<dbReference type="EMBL" id="HBUF01662343">
    <property type="protein sequence ID" value="CAG6788920.1"/>
    <property type="molecule type" value="Transcribed_RNA"/>
</dbReference>
<dbReference type="EMBL" id="HBUF01662345">
    <property type="protein sequence ID" value="CAG6788924.1"/>
    <property type="molecule type" value="Transcribed_RNA"/>
</dbReference>
<evidence type="ECO:0000313" key="2">
    <source>
        <dbReference type="EMBL" id="CAG6788922.1"/>
    </source>
</evidence>
<organism evidence="2">
    <name type="scientific">Cacopsylla melanoneura</name>
    <dbReference type="NCBI Taxonomy" id="428564"/>
    <lineage>
        <taxon>Eukaryota</taxon>
        <taxon>Metazoa</taxon>
        <taxon>Ecdysozoa</taxon>
        <taxon>Arthropoda</taxon>
        <taxon>Hexapoda</taxon>
        <taxon>Insecta</taxon>
        <taxon>Pterygota</taxon>
        <taxon>Neoptera</taxon>
        <taxon>Paraneoptera</taxon>
        <taxon>Hemiptera</taxon>
        <taxon>Sternorrhyncha</taxon>
        <taxon>Psylloidea</taxon>
        <taxon>Psyllidae</taxon>
        <taxon>Psyllinae</taxon>
        <taxon>Cacopsylla</taxon>
    </lineage>
</organism>
<accession>A0A8D9FG66</accession>